<dbReference type="GO" id="GO:0003676">
    <property type="term" value="F:nucleic acid binding"/>
    <property type="evidence" value="ECO:0007669"/>
    <property type="project" value="InterPro"/>
</dbReference>
<dbReference type="EMBL" id="KI517426">
    <property type="protein sequence ID" value="ESQ46342.1"/>
    <property type="molecule type" value="Genomic_DNA"/>
</dbReference>
<evidence type="ECO:0000259" key="2">
    <source>
        <dbReference type="Pfam" id="PF14111"/>
    </source>
</evidence>
<dbReference type="PANTHER" id="PTHR31286:SF181">
    <property type="entry name" value="ZINC KNUCKLE (CCHC-TYPE) FAMILY PROTEIN"/>
    <property type="match status" value="1"/>
</dbReference>
<feature type="non-terminal residue" evidence="3">
    <location>
        <position position="1"/>
    </location>
</feature>
<dbReference type="SUPFAM" id="SSF57756">
    <property type="entry name" value="Retrovirus zinc finger-like domains"/>
    <property type="match status" value="1"/>
</dbReference>
<feature type="region of interest" description="Disordered" evidence="1">
    <location>
        <begin position="61"/>
        <end position="100"/>
    </location>
</feature>
<proteinExistence type="predicted"/>
<dbReference type="eggNOG" id="KOG1075">
    <property type="taxonomic scope" value="Eukaryota"/>
</dbReference>
<dbReference type="AlphaFoldDB" id="V4LV19"/>
<dbReference type="InterPro" id="IPR036875">
    <property type="entry name" value="Znf_CCHC_sf"/>
</dbReference>
<evidence type="ECO:0000313" key="3">
    <source>
        <dbReference type="EMBL" id="ESQ46342.1"/>
    </source>
</evidence>
<feature type="compositionally biased region" description="Basic and acidic residues" evidence="1">
    <location>
        <begin position="435"/>
        <end position="453"/>
    </location>
</feature>
<dbReference type="KEGG" id="eus:EUTSA_v10000506mg"/>
<dbReference type="InterPro" id="IPR040256">
    <property type="entry name" value="At4g02000-like"/>
</dbReference>
<keyword evidence="4" id="KW-1185">Reference proteome</keyword>
<dbReference type="GO" id="GO:0008270">
    <property type="term" value="F:zinc ion binding"/>
    <property type="evidence" value="ECO:0007669"/>
    <property type="project" value="InterPro"/>
</dbReference>
<feature type="domain" description="DUF4283" evidence="2">
    <location>
        <begin position="156"/>
        <end position="235"/>
    </location>
</feature>
<feature type="non-terminal residue" evidence="3">
    <location>
        <position position="499"/>
    </location>
</feature>
<sequence length="499" mass="54633">KYGDWLQSILLLTSSSSPQIGICDSAIRVPSYLTPPASLSLVDENPLPSFFCLGLSMETSLASPPDPPDSAVTSPPPVNSISSAPSESPLPDPISVPSDVSIAPSTPREIPFTTAPSYAARFKTSLRNLRKISAPTRHKDGVPVVQAPASILLQAADLWKGHIVAQFHGRIPPPAKIFNDLNPVWGKFRNITIRTVSQTSCLIFIPSLQTRQWVLEVGYWQAANCAFSVYPWSSEGTLQPQELQTAPTWVILKNLPPQLYSLDRISLVASAIGEPLHTEKSRLDPYHFGDTKVKVEISLDSSPPEAVMVKDSQGNLVLIKAEYPRLPPKCCNCEKFGHLISRCPKPIMKKLKDKEVLIGKEPLTVAVTSSKISLADPPKSQEQTSVIQAVNVRNKNTVKRALARKKSRANSPPPVGSKEEIGECSNTSQELSDIAVKEDSPSSGDTELKEEIKNGSNGPLQENRSEEIQVFNVEPPESKWEIVQRRSKHNPAKQLSFQS</sequence>
<evidence type="ECO:0000256" key="1">
    <source>
        <dbReference type="SAM" id="MobiDB-lite"/>
    </source>
</evidence>
<dbReference type="Gramene" id="ESQ46342">
    <property type="protein sequence ID" value="ESQ46342"/>
    <property type="gene ID" value="EUTSA_v10000506mg"/>
</dbReference>
<dbReference type="PANTHER" id="PTHR31286">
    <property type="entry name" value="GLYCINE-RICH CELL WALL STRUCTURAL PROTEIN 1.8-LIKE"/>
    <property type="match status" value="1"/>
</dbReference>
<reference evidence="3 4" key="1">
    <citation type="journal article" date="2013" name="Front. Plant Sci.">
        <title>The Reference Genome of the Halophytic Plant Eutrema salsugineum.</title>
        <authorList>
            <person name="Yang R."/>
            <person name="Jarvis D.E."/>
            <person name="Chen H."/>
            <person name="Beilstein M.A."/>
            <person name="Grimwood J."/>
            <person name="Jenkins J."/>
            <person name="Shu S."/>
            <person name="Prochnik S."/>
            <person name="Xin M."/>
            <person name="Ma C."/>
            <person name="Schmutz J."/>
            <person name="Wing R.A."/>
            <person name="Mitchell-Olds T."/>
            <person name="Schumaker K.S."/>
            <person name="Wang X."/>
        </authorList>
    </citation>
    <scope>NUCLEOTIDE SEQUENCE [LARGE SCALE GENOMIC DNA]</scope>
</reference>
<gene>
    <name evidence="3" type="ORF">EUTSA_v10000506mg</name>
</gene>
<name>V4LV19_EUTSA</name>
<evidence type="ECO:0000313" key="4">
    <source>
        <dbReference type="Proteomes" id="UP000030689"/>
    </source>
</evidence>
<accession>V4LV19</accession>
<feature type="region of interest" description="Disordered" evidence="1">
    <location>
        <begin position="401"/>
        <end position="499"/>
    </location>
</feature>
<protein>
    <recommendedName>
        <fullName evidence="2">DUF4283 domain-containing protein</fullName>
    </recommendedName>
</protein>
<organism evidence="3 4">
    <name type="scientific">Eutrema salsugineum</name>
    <name type="common">Saltwater cress</name>
    <name type="synonym">Sisymbrium salsugineum</name>
    <dbReference type="NCBI Taxonomy" id="72664"/>
    <lineage>
        <taxon>Eukaryota</taxon>
        <taxon>Viridiplantae</taxon>
        <taxon>Streptophyta</taxon>
        <taxon>Embryophyta</taxon>
        <taxon>Tracheophyta</taxon>
        <taxon>Spermatophyta</taxon>
        <taxon>Magnoliopsida</taxon>
        <taxon>eudicotyledons</taxon>
        <taxon>Gunneridae</taxon>
        <taxon>Pentapetalae</taxon>
        <taxon>rosids</taxon>
        <taxon>malvids</taxon>
        <taxon>Brassicales</taxon>
        <taxon>Brassicaceae</taxon>
        <taxon>Eutremeae</taxon>
        <taxon>Eutrema</taxon>
    </lineage>
</organism>
<dbReference type="InterPro" id="IPR025558">
    <property type="entry name" value="DUF4283"/>
</dbReference>
<dbReference type="Pfam" id="PF14111">
    <property type="entry name" value="DUF4283"/>
    <property type="match status" value="1"/>
</dbReference>
<dbReference type="Proteomes" id="UP000030689">
    <property type="component" value="Unassembled WGS sequence"/>
</dbReference>
<feature type="compositionally biased region" description="Pro residues" evidence="1">
    <location>
        <begin position="64"/>
        <end position="78"/>
    </location>
</feature>